<dbReference type="InterPro" id="IPR043160">
    <property type="entry name" value="Dynein_C_barrel"/>
</dbReference>
<feature type="compositionally biased region" description="Polar residues" evidence="4">
    <location>
        <begin position="628"/>
        <end position="642"/>
    </location>
</feature>
<dbReference type="Pfam" id="PF12777">
    <property type="entry name" value="MT"/>
    <property type="match status" value="1"/>
</dbReference>
<feature type="domain" description="Dynein heavy chain C-terminal" evidence="13">
    <location>
        <begin position="4639"/>
        <end position="4932"/>
    </location>
</feature>
<dbReference type="InterPro" id="IPR024317">
    <property type="entry name" value="Dynein_heavy_chain_D4_dom"/>
</dbReference>
<dbReference type="InterPro" id="IPR025662">
    <property type="entry name" value="Sigma_54_int_dom_ATP-bd_1"/>
</dbReference>
<evidence type="ECO:0000259" key="12">
    <source>
        <dbReference type="Pfam" id="PF18198"/>
    </source>
</evidence>
<dbReference type="GO" id="GO:0008569">
    <property type="term" value="F:minus-end-directed microtubule motor activity"/>
    <property type="evidence" value="ECO:0007669"/>
    <property type="project" value="InterPro"/>
</dbReference>
<feature type="domain" description="Dynein heavy chain AAA lid" evidence="12">
    <location>
        <begin position="4489"/>
        <end position="4629"/>
    </location>
</feature>
<dbReference type="Gene3D" id="3.20.180.20">
    <property type="entry name" value="Dynein heavy chain, N-terminal domain 2"/>
    <property type="match status" value="1"/>
</dbReference>
<dbReference type="Gene3D" id="3.40.50.300">
    <property type="entry name" value="P-loop containing nucleotide triphosphate hydrolases"/>
    <property type="match status" value="6"/>
</dbReference>
<dbReference type="GO" id="GO:0005524">
    <property type="term" value="F:ATP binding"/>
    <property type="evidence" value="ECO:0007669"/>
    <property type="project" value="InterPro"/>
</dbReference>
<dbReference type="EMBL" id="JANPWB010000012">
    <property type="protein sequence ID" value="KAJ1121057.1"/>
    <property type="molecule type" value="Genomic_DNA"/>
</dbReference>
<dbReference type="InterPro" id="IPR042228">
    <property type="entry name" value="Dynein_linker_3"/>
</dbReference>
<dbReference type="PANTHER" id="PTHR45703">
    <property type="entry name" value="DYNEIN HEAVY CHAIN"/>
    <property type="match status" value="1"/>
</dbReference>
<dbReference type="GO" id="GO:0007018">
    <property type="term" value="P:microtubule-based movement"/>
    <property type="evidence" value="ECO:0007669"/>
    <property type="project" value="InterPro"/>
</dbReference>
<keyword evidence="15" id="KW-1185">Reference proteome</keyword>
<reference evidence="14" key="1">
    <citation type="journal article" date="2022" name="bioRxiv">
        <title>Sequencing and chromosome-scale assembly of the giantPleurodeles waltlgenome.</title>
        <authorList>
            <person name="Brown T."/>
            <person name="Elewa A."/>
            <person name="Iarovenko S."/>
            <person name="Subramanian E."/>
            <person name="Araus A.J."/>
            <person name="Petzold A."/>
            <person name="Susuki M."/>
            <person name="Suzuki K.-i.T."/>
            <person name="Hayashi T."/>
            <person name="Toyoda A."/>
            <person name="Oliveira C."/>
            <person name="Osipova E."/>
            <person name="Leigh N.D."/>
            <person name="Simon A."/>
            <person name="Yun M.H."/>
        </authorList>
    </citation>
    <scope>NUCLEOTIDE SEQUENCE</scope>
    <source>
        <strain evidence="14">20211129_DDA</strain>
        <tissue evidence="14">Liver</tissue>
    </source>
</reference>
<dbReference type="InterPro" id="IPR027417">
    <property type="entry name" value="P-loop_NTPase"/>
</dbReference>
<evidence type="ECO:0008006" key="16">
    <source>
        <dbReference type="Google" id="ProtNLM"/>
    </source>
</evidence>
<dbReference type="Pfam" id="PF17852">
    <property type="entry name" value="Dynein_AAA_lid"/>
    <property type="match status" value="1"/>
</dbReference>
<feature type="domain" description="Dynein heavy chain AAA 5 extension" evidence="11">
    <location>
        <begin position="2405"/>
        <end position="2475"/>
    </location>
</feature>
<feature type="compositionally biased region" description="Basic and acidic residues" evidence="4">
    <location>
        <begin position="259"/>
        <end position="287"/>
    </location>
</feature>
<dbReference type="Pfam" id="PF12774">
    <property type="entry name" value="AAA_6"/>
    <property type="match status" value="2"/>
</dbReference>
<feature type="region of interest" description="Disordered" evidence="4">
    <location>
        <begin position="618"/>
        <end position="651"/>
    </location>
</feature>
<dbReference type="InterPro" id="IPR041228">
    <property type="entry name" value="Dynein_C"/>
</dbReference>
<dbReference type="Pfam" id="PF03028">
    <property type="entry name" value="Dynein_heavy"/>
    <property type="match status" value="1"/>
</dbReference>
<feature type="domain" description="Dynein heavy chain hydrolytic ATP-binding dynein motor region" evidence="7">
    <location>
        <begin position="1660"/>
        <end position="1776"/>
    </location>
</feature>
<gene>
    <name evidence="14" type="ORF">NDU88_009185</name>
</gene>
<feature type="region of interest" description="Disordered" evidence="4">
    <location>
        <begin position="2881"/>
        <end position="3068"/>
    </location>
</feature>
<dbReference type="GO" id="GO:0045505">
    <property type="term" value="F:dynein intermediate chain binding"/>
    <property type="evidence" value="ECO:0007669"/>
    <property type="project" value="InterPro"/>
</dbReference>
<dbReference type="InterPro" id="IPR042219">
    <property type="entry name" value="AAA_lid_11_sf"/>
</dbReference>
<dbReference type="Gene3D" id="1.20.140.100">
    <property type="entry name" value="Dynein heavy chain, N-terminal domain 2"/>
    <property type="match status" value="1"/>
</dbReference>
<evidence type="ECO:0000256" key="4">
    <source>
        <dbReference type="SAM" id="MobiDB-lite"/>
    </source>
</evidence>
<dbReference type="SUPFAM" id="SSF52540">
    <property type="entry name" value="P-loop containing nucleoside triphosphate hydrolases"/>
    <property type="match status" value="2"/>
</dbReference>
<evidence type="ECO:0000259" key="13">
    <source>
        <dbReference type="Pfam" id="PF18199"/>
    </source>
</evidence>
<dbReference type="PROSITE" id="PS00675">
    <property type="entry name" value="SIGMA54_INTERACT_1"/>
    <property type="match status" value="1"/>
</dbReference>
<evidence type="ECO:0000259" key="10">
    <source>
        <dbReference type="Pfam" id="PF12781"/>
    </source>
</evidence>
<dbReference type="Gene3D" id="1.10.287.2620">
    <property type="match status" value="1"/>
</dbReference>
<dbReference type="Gene3D" id="1.10.8.720">
    <property type="entry name" value="Region D6 of dynein motor"/>
    <property type="match status" value="1"/>
</dbReference>
<feature type="compositionally biased region" description="Basic residues" evidence="4">
    <location>
        <begin position="3031"/>
        <end position="3050"/>
    </location>
</feature>
<proteinExistence type="inferred from homology"/>
<evidence type="ECO:0000259" key="8">
    <source>
        <dbReference type="Pfam" id="PF12777"/>
    </source>
</evidence>
<feature type="domain" description="Dynein heavy chain region D6 P-loop" evidence="5">
    <location>
        <begin position="4322"/>
        <end position="4389"/>
    </location>
</feature>
<dbReference type="Pfam" id="PF12780">
    <property type="entry name" value="AAA_8"/>
    <property type="match status" value="1"/>
</dbReference>
<dbReference type="InterPro" id="IPR041658">
    <property type="entry name" value="AAA_lid_11"/>
</dbReference>
<dbReference type="InterPro" id="IPR035699">
    <property type="entry name" value="AAA_6"/>
</dbReference>
<name>A0AAV7P181_PLEWA</name>
<feature type="domain" description="Dynein heavy chain linker" evidence="6">
    <location>
        <begin position="1018"/>
        <end position="1470"/>
    </location>
</feature>
<dbReference type="Pfam" id="PF12781">
    <property type="entry name" value="AAA_9"/>
    <property type="match status" value="1"/>
</dbReference>
<dbReference type="InterPro" id="IPR026983">
    <property type="entry name" value="DHC"/>
</dbReference>
<dbReference type="Gene3D" id="1.10.8.1220">
    <property type="match status" value="1"/>
</dbReference>
<evidence type="ECO:0000313" key="15">
    <source>
        <dbReference type="Proteomes" id="UP001066276"/>
    </source>
</evidence>
<dbReference type="GO" id="GO:0051959">
    <property type="term" value="F:dynein light intermediate chain binding"/>
    <property type="evidence" value="ECO:0007669"/>
    <property type="project" value="InterPro"/>
</dbReference>
<evidence type="ECO:0000256" key="3">
    <source>
        <dbReference type="SAM" id="Coils"/>
    </source>
</evidence>
<dbReference type="Gene3D" id="1.20.1270.280">
    <property type="match status" value="1"/>
</dbReference>
<evidence type="ECO:0000313" key="14">
    <source>
        <dbReference type="EMBL" id="KAJ1121057.1"/>
    </source>
</evidence>
<dbReference type="InterPro" id="IPR004273">
    <property type="entry name" value="Dynein_heavy_D6_P-loop"/>
</dbReference>
<evidence type="ECO:0000259" key="5">
    <source>
        <dbReference type="Pfam" id="PF03028"/>
    </source>
</evidence>
<dbReference type="Pfam" id="PF18198">
    <property type="entry name" value="AAA_lid_11"/>
    <property type="match status" value="1"/>
</dbReference>
<dbReference type="Gene3D" id="1.20.920.20">
    <property type="match status" value="1"/>
</dbReference>
<dbReference type="Gene3D" id="1.10.472.130">
    <property type="match status" value="1"/>
</dbReference>
<feature type="domain" description="Dynein heavy chain ATP-binding dynein motor region" evidence="10">
    <location>
        <begin position="3814"/>
        <end position="4035"/>
    </location>
</feature>
<dbReference type="Gene3D" id="3.10.490.20">
    <property type="match status" value="1"/>
</dbReference>
<feature type="domain" description="Dynein heavy chain AAA module D4" evidence="9">
    <location>
        <begin position="3127"/>
        <end position="3387"/>
    </location>
</feature>
<evidence type="ECO:0000256" key="2">
    <source>
        <dbReference type="ARBA" id="ARBA00023054"/>
    </source>
</evidence>
<evidence type="ECO:0000256" key="1">
    <source>
        <dbReference type="ARBA" id="ARBA00008887"/>
    </source>
</evidence>
<feature type="coiled-coil region" evidence="3">
    <location>
        <begin position="3404"/>
        <end position="3456"/>
    </location>
</feature>
<dbReference type="Proteomes" id="UP001066276">
    <property type="component" value="Chromosome 8"/>
</dbReference>
<organism evidence="14 15">
    <name type="scientific">Pleurodeles waltl</name>
    <name type="common">Iberian ribbed newt</name>
    <dbReference type="NCBI Taxonomy" id="8319"/>
    <lineage>
        <taxon>Eukaryota</taxon>
        <taxon>Metazoa</taxon>
        <taxon>Chordata</taxon>
        <taxon>Craniata</taxon>
        <taxon>Vertebrata</taxon>
        <taxon>Euteleostomi</taxon>
        <taxon>Amphibia</taxon>
        <taxon>Batrachia</taxon>
        <taxon>Caudata</taxon>
        <taxon>Salamandroidea</taxon>
        <taxon>Salamandridae</taxon>
        <taxon>Pleurodelinae</taxon>
        <taxon>Pleurodeles</taxon>
    </lineage>
</organism>
<sequence length="4938" mass="554855">MASTRNQVHVPAPSLHQVPPLPPLPAAAVSGTRECRSTTLRAGSWAHSVRQRINHQLKEDGKPMRHDVDLLTAELINVFVTTLQKNSRGSWLYLQEVLHLLRPYRDHLRSREELLPYLENVYYQYQSNQALLSDLDILGAMDQAFPKDSSVLYHRPHYPRHRRRGAPQLQPLTEEFHFATIPAFSGQPYPFVLERDNCRPEDFFRPAPVTLQDLPRGVSVVGAELAQGEALWRSSKGLTSLAFRTDLPVEFQPMEETEVERCAGDVEPHRPRAEEEHGKPGPPEHRPITGKMAAELFVQHRHLGKINFLYLNIAPSRHFRPYDLVVVPKSQVNPEHYVFSPFGVLHTHPEEGADTMTLGAWHREAIQWKLLQDIPFFRLYLVRKAFTCWLRNAKHLHLLRRQEALGCQLLIAVPHFGASLQHISRLLLELRTIHWLPMDQSRCFSFADLQKAFIHENQEAKGQLSQFLTLCTTILELVRRDSFKMVEILQEQLENSKPAVLKDSVYLQRTQQTTLERRLRQAESWLNRLGNLAFLVDHMLEQNLLTIVQEEITTFVHNILQRAGPGPEAFLAVSLCFSAQSQLIMYPSPLELEELFSKALDTLVASVVQVVQSWDEMPKEGCEGQTRDGASTQLQDPTQKSQDPAPAVPSHQDELADILDPQFYTGYQTEGFGKVLLGPQPPLIHKFDFSRIGGLAVVGQRMKRHYLSHSLQHLEQHLRSDEKAQEAVSALSTFLTHSLRDIQEFCLSHAWLTEIHIFAHSWSPAQREAMQGWTSRQYEERITQVLAWIRRVKNVRASFITHNRMLSVICSCISDDIVPLLVSITKDILSLLSSECRHRTKHILEELGQVVKVLEIINTDIPTVSRCARKVDKYKALIPDLQQKIDYIRSLSEVIRIHYRQLTTEEESLENTMLDTWETFQRLLKEASEFISSKLPIIESNLEQSFLAFQSELEHLIVTATTGHFLDPSQSAPAVLNELSDLQKKLQSLISTLHSLSRSRLTLKGEPFDLSFISPGEKRVTSRLEVWKLFRRVTEQLNTWKNLPFAKFHPEGAQQKLEGWQKALASMEESLPAKDPVFHACRQLAQDFRQYLPVLERLASPVLKQKHWKAIYAVMGEDDPGDLQLTLSDLLVLPLLSYSDAIAKIWRGAMAEMSCLQTLQKLQATWQEQHFRLAKFLLNIRRRDPSPDPSRRPSSGRIREPEEGLFSKDTGTFILIDIDKLRLLLEDSLMTLQMLHYSPDAAGLRQEVEGWTSTLQDIGLFLDLWVTFQQKWIFLNKVLHEMDVPFPRSEMVPKFEKVDTSYRRLIQATSQDSFVLSILAHGQSKRDWALRGEPLKTMLSDGLAVMEGIICELQDLLETTRASCPRLYFLSDDEVIALLTSSVEAGQRVTWAKRCFRNVQDVEFETRETDNSSSAFALYAPRAVAKAIRGSHGDRVPLHSPLKGDLKATAWLCHFECAMKETLSLLLRECLDERVSMRETLDAVFESRPGSSTSSTKSPELHTVGELWGNLASAFPFQCILVAEEVSWWSEVEETLFTTPAKRTALSHKQRLKIEALVKYTQRYRRPQAPQDAPESPLRALLSALILHSVHHRDTITSLLQHRVETRASFEWAKLFKYRMNLHLPGAGGQEPRSFTFDDELTRKQETDCYVEVLDGRLHYDYEYTGPTSMHVGSTLTEKSLMGLILAIQEYYCATLIGHEGMTKMETILTLANALGRQIVVLTCSEQTGLQCISQNLSGAVQAGAWLLLETADQLSQGTLGMTSQLLADVRKACLAVTQAKEPSHNLNKEAAAYECHEEQEASSLSTQDTAKKVVERAQDKATPSKLSVIGNINFIGNLISVRQSYGCFMTLSQCRPANNIPINLSMAMRPVSIVYPNLKTMAEGSMLAAGFQDATRLAGKINSFFELAHKLGFVHHPSCHQMVRRIINASVACLDKHSATCRSASCLSHQSGSDAWKSVASVYEDAEILVDAAQGEHLGTHNTEVHYPVFDRRRSAALLSVNLGLEEERALIRALLASPLFSAPDSPDLGNLKELLRNVFPMSVTLLLETASFPRLGSAVNAELQESRLHVNAELTGTMLQLYQALLQTRGVILMGSPGSGKTTSWKILARALNRLASSDCQSTKYVEEEEETESANLYSECYGPVTSECFYPSSLTTEEFLGRWENGKWSYGLFAKLLRQSGTISLTHLDIERNTYKEQTCLRTSMSDPQKWVVLDGLPESEWLDQVSCLLGPHPFLSLPNSEQIGTPKSLKLIFEVTDLANISPSLSTQCSLVYYSGDQMWRAVLAACLSSLCFRYSITRRTADMIGTLSEDLFPATLSFLGQICSPVLEPHAHLAITGLGSVANGLQEITSFQKIFLVLLDLHLRRDKTQLSALKKPMAGGHDLNASATGSIFTEQRHRLEELIPAENDKVAQNSFVYAYIWGFGGHLHPRHWSQFDAFVREALLRSHCQVELPLASSIFDLYLDPVVGSLKTFDGSHLKGHILANFTALPQYESLFYLMDLLLGSSYPVLLAGESGSGKSSFMKMLLNHSHTYHRIPLSTCPTATHLRQLLASKVPRSKRAGIPLSSLHETPSTSVQGLPARYLLLLEDLHAASPAAGKGSQPILEVLRQGLSEHASQSAELLQLGHYLNPQGVNYIATISTPANPACPVSPRFTRLFTIVSLPTATRESLISIYTPRTEKWLRQAPSLDRPAETAAALVSATIDIYLSIKRSFRPSPSHSHYLFSLHDIEKTFKGLFLLSPHFVALLSSPVEGSVLLSSQHLPEEYPLSTLNARVLARLWLHESLRTYCDRLLIEEEKTQFVEMLAEVAESSFCSEDATRKLSSKEPETVGEMSLVQPLVSDGQGLLHPTLDISQGDPIASHDVYYGDDETVISETSGQETQEQKGKPEQEIDGNTVTDEYRVNVDPKSFNVACLGNSGRLSSSTTTSVEEDESDSEEESDFDNTTSDTDTLPSVVQKNRSKASIPVSISVDEPKSFSSTPGHSRPTNIKSKEEDHVISTPETKPAFQPSPPPQSARSQGAGSSIRRHRTLGRRRRTASSKKKNGTQQPTTIAGPLLPSNLLRGPEEKLQDLIFSMAMFPTGSSVSDQQAYQECKPEILSSQLYKQLNETHPERSVGNGPVFPKEVLQHLARLLRTLITPRGHSILMARCLGTGRRLLVSLAAKLTQSTLFEVPDHATEAEVHTLICEASWNAGILAKSTTLLVQERAGVHNFQKVLALISEGTFQGLYLPEDIEDLFQGFLKANKNIKKTIKPEVALERFQQTVMHNLHVVILLDSTGEDTLSPPMIALLKLTSSVDVYHSWSQETLMEVASHQLKMAISTSGHQGPGPALMMEDQSLLPCICRLLTHIHLSAVSYAGHLSPRLPLITPKTFLDFIDIFFVLMTQLQEADGAHLNRMKKAVSRMDEVKDEVEKYRTEVAKLTEEQRKAAEQTQDCLKQMEEEKAGLDRVIRECQYHETMHARLQCQLEALQSERKTSLHQIALEYSAIAGKLTVYDIEEIRSYRAPPPPVILVTDVLCMMFGRDPGWESAKLLIGKENFYEDLEFFDKDHMSDEMYEALGKVISEGHFNPANFQTASVATASLCDWIRAVHTYNHHMRQLQPKVLQLQQCEAKVNAEAVKLSKSMHLQEQLKQKVKESTVSFQKALLEEDELTQELNKLVEKKNQVEHFQETTSAHSSDWEAALKVLEGRSRTVPGDALLLAAFTCYLGPFSSKRREELMEKWLRLCWGWDVSLHPDDLSRELEKCLYVLSCPAPPNCPLPVREDFNVIDLLSSAREKRDWYQAMPCQQSAGQSLALSIRACARYSGRHWPLLVDPDQQGEGWIRMIHKTVEHQLTLEKKSLNGVVQTPGVEAADGHPASEAHGWNLPTPILDPKEDHRKLCVLPASDPDIDEKLRAASTKGAAILVTNIERGCPSTVLSSLLSRESSSSQVSPAFQLYVSTSLPPDAIKRELDSSILKNLSVFHMGISESDLEELLLEEILKSEKPELQSERRGLALSVQQVEDELRQTKDSLLEEVIQANEPLLQRPDFLPKVHHCQKKVDILLSNLQDLVALQEQQVESLDEYRKCARLGAGLYSTIQEVSCLHKVYSFHLETFLSLVKNVLLSKRRPEVVKREVLPTRMLDLMNSLSSCILSYIRTCLTESHAKVFKFLVAAVQMRLVGQLTNLEWLVFLHGLKDINVGQSLSASFIARPQWVSADAWTECSRLELLPAFRHLRSSLVNRSCQWQEYFALSSSVIGPVPCDSHAHVTLIQKAILWRTLRPAKLLAVISDLTTCMLGQSLSEDPENEIDSKYLHNRSSVPVVVLPRPTLGGPSTHPLYWIEQMAKTQGHEGKLRVLSLGSPVSKAELLKALQKGKAKGHWVVLNNCHLLDHWDQEAVSHMRELLETCDGGVAAKKLLKLKGSDSRLARVSAEDSTSKVHPDFRLWIITEGDAAESLPAFLKQRAVKVFFDTPLELKSTLNRSFIQGFRHLSSQAPVQHMLVLVLLHAILLHRQHYRGMAEAEVYHWTQVDLSAALGILERVWNLCDDLEEAMVFLAGSVIYGGHILNPEDEAAVLGVARQCLDTSSRMLPMRGIHSLLSALTCRSLSGFQVSESWIQQTQDRIQQLPVPADPVTFGLSEGVAERINTRRSQELLADLLRSQDVWQPCHPAVPQADSVKILLSDCVARLKEMELEVNRAGQGDSGCPERPLRRFLLEECHHFAKIVCKLLTDLCCFQDQLLGEPGLCSKCDDIAYGLARGTVPKQWSMYATARPQQTLLQWVQHLQRRQQLLVGYLDADPNYNMLYNLSAFQCPKRLLVAVMQERARSEHQDLDQYSIEAQVMQRSVRPTSALQHAICLTGIEVRNALWDTRLCVLQETLSSQSCSIPEVWIRAVRASAQECSMGSVFPKYLCPLYVGTPRDEVMFLPLTSKMDPSVCSQRHVHAVSVL</sequence>
<feature type="compositionally biased region" description="Polar residues" evidence="4">
    <location>
        <begin position="2982"/>
        <end position="2995"/>
    </location>
</feature>
<dbReference type="Gene3D" id="1.20.920.30">
    <property type="match status" value="1"/>
</dbReference>
<evidence type="ECO:0000259" key="9">
    <source>
        <dbReference type="Pfam" id="PF12780"/>
    </source>
</evidence>
<evidence type="ECO:0000259" key="11">
    <source>
        <dbReference type="Pfam" id="PF17852"/>
    </source>
</evidence>
<feature type="region of interest" description="Disordered" evidence="4">
    <location>
        <begin position="256"/>
        <end position="287"/>
    </location>
</feature>
<feature type="region of interest" description="Disordered" evidence="4">
    <location>
        <begin position="1182"/>
        <end position="1202"/>
    </location>
</feature>
<dbReference type="InterPro" id="IPR013602">
    <property type="entry name" value="Dynein_heavy_linker"/>
</dbReference>
<dbReference type="Pfam" id="PF12775">
    <property type="entry name" value="AAA_7"/>
    <property type="match status" value="1"/>
</dbReference>
<dbReference type="InterPro" id="IPR024743">
    <property type="entry name" value="Dynein_HC_stalk"/>
</dbReference>
<dbReference type="FunFam" id="1.20.140.100:FF:000008">
    <property type="entry name" value="Dynein heavy chain domain 1"/>
    <property type="match status" value="1"/>
</dbReference>
<dbReference type="Gene3D" id="1.20.58.1120">
    <property type="match status" value="1"/>
</dbReference>
<comment type="similarity">
    <text evidence="1">Belongs to the dynein heavy chain family.</text>
</comment>
<dbReference type="Pfam" id="PF18199">
    <property type="entry name" value="Dynein_C"/>
    <property type="match status" value="1"/>
</dbReference>
<feature type="domain" description="Dynein heavy chain hydrolytic ATP-binding dynein motor region" evidence="7">
    <location>
        <begin position="1832"/>
        <end position="1911"/>
    </location>
</feature>
<dbReference type="Pfam" id="PF08393">
    <property type="entry name" value="DHC_N2"/>
    <property type="match status" value="1"/>
</dbReference>
<feature type="coiled-coil region" evidence="3">
    <location>
        <begin position="3649"/>
        <end position="3679"/>
    </location>
</feature>
<feature type="compositionally biased region" description="Acidic residues" evidence="4">
    <location>
        <begin position="2935"/>
        <end position="2948"/>
    </location>
</feature>
<feature type="region of interest" description="Disordered" evidence="4">
    <location>
        <begin position="1"/>
        <end position="24"/>
    </location>
</feature>
<dbReference type="InterPro" id="IPR041466">
    <property type="entry name" value="Dynein_AAA5_ext"/>
</dbReference>
<comment type="caution">
    <text evidence="14">The sequence shown here is derived from an EMBL/GenBank/DDBJ whole genome shotgun (WGS) entry which is preliminary data.</text>
</comment>
<protein>
    <recommendedName>
        <fullName evidence="16">Dynein heavy chain domain-containing protein 1</fullName>
    </recommendedName>
</protein>
<dbReference type="InterPro" id="IPR035706">
    <property type="entry name" value="AAA_9"/>
</dbReference>
<dbReference type="InterPro" id="IPR042222">
    <property type="entry name" value="Dynein_2_N"/>
</dbReference>
<evidence type="ECO:0000259" key="6">
    <source>
        <dbReference type="Pfam" id="PF08393"/>
    </source>
</evidence>
<dbReference type="PANTHER" id="PTHR45703:SF36">
    <property type="entry name" value="DYNEIN HEAVY CHAIN, CYTOPLASMIC"/>
    <property type="match status" value="1"/>
</dbReference>
<feature type="domain" description="Dynein heavy chain coiled coil stalk" evidence="8">
    <location>
        <begin position="3498"/>
        <end position="3730"/>
    </location>
</feature>
<accession>A0AAV7P181</accession>
<keyword evidence="2 3" id="KW-0175">Coiled coil</keyword>
<evidence type="ECO:0000259" key="7">
    <source>
        <dbReference type="Pfam" id="PF12774"/>
    </source>
</evidence>
<dbReference type="GO" id="GO:0030286">
    <property type="term" value="C:dynein complex"/>
    <property type="evidence" value="ECO:0007669"/>
    <property type="project" value="InterPro"/>
</dbReference>